<feature type="transmembrane region" description="Helical" evidence="1">
    <location>
        <begin position="123"/>
        <end position="141"/>
    </location>
</feature>
<sequence>MFTQRLRRDRTDTKKIHDVLRNDRRRLALEYLKQRLRPVEVRELSDHIAEREVGESPPPRDCRQSVYNTLSQTHLPKLEELGFVDFDRDEKIVSLCETAREIDVYMNVVTPLGITWDSYYRSLGVLGLISVVAADTNVAFFAGVESLLFATVFLFAFVISISYQLWSLRWFYLQKVVLDD</sequence>
<evidence type="ECO:0000256" key="1">
    <source>
        <dbReference type="SAM" id="Phobius"/>
    </source>
</evidence>
<evidence type="ECO:0000313" key="4">
    <source>
        <dbReference type="Proteomes" id="UP000011514"/>
    </source>
</evidence>
<reference evidence="3 4" key="1">
    <citation type="journal article" date="2014" name="PLoS Genet.">
        <title>Phylogenetically driven sequencing of extremely halophilic archaea reveals strategies for static and dynamic osmo-response.</title>
        <authorList>
            <person name="Becker E.A."/>
            <person name="Seitzer P.M."/>
            <person name="Tritt A."/>
            <person name="Larsen D."/>
            <person name="Krusor M."/>
            <person name="Yao A.I."/>
            <person name="Wu D."/>
            <person name="Madern D."/>
            <person name="Eisen J.A."/>
            <person name="Darling A.E."/>
            <person name="Facciotti M.T."/>
        </authorList>
    </citation>
    <scope>NUCLEOTIDE SEQUENCE [LARGE SCALE GENOMIC DNA]</scope>
    <source>
        <strain evidence="3 4">DSM 1137</strain>
    </source>
</reference>
<organism evidence="3 4">
    <name type="scientific">Halorubrum saccharovorum DSM 1137</name>
    <dbReference type="NCBI Taxonomy" id="1227484"/>
    <lineage>
        <taxon>Archaea</taxon>
        <taxon>Methanobacteriati</taxon>
        <taxon>Methanobacteriota</taxon>
        <taxon>Stenosarchaea group</taxon>
        <taxon>Halobacteria</taxon>
        <taxon>Halobacteriales</taxon>
        <taxon>Haloferacaceae</taxon>
        <taxon>Halorubrum</taxon>
    </lineage>
</organism>
<evidence type="ECO:0000313" key="3">
    <source>
        <dbReference type="EMBL" id="ELZ42345.1"/>
    </source>
</evidence>
<keyword evidence="1" id="KW-1133">Transmembrane helix</keyword>
<dbReference type="Pfam" id="PF24035">
    <property type="entry name" value="DUF7344"/>
    <property type="match status" value="1"/>
</dbReference>
<proteinExistence type="predicted"/>
<dbReference type="OrthoDB" id="331021at2157"/>
<dbReference type="InterPro" id="IPR055768">
    <property type="entry name" value="DUF7344"/>
</dbReference>
<dbReference type="InterPro" id="IPR036388">
    <property type="entry name" value="WH-like_DNA-bd_sf"/>
</dbReference>
<gene>
    <name evidence="3" type="ORF">C471_04880</name>
</gene>
<dbReference type="EMBL" id="AOJE01000012">
    <property type="protein sequence ID" value="ELZ42345.1"/>
    <property type="molecule type" value="Genomic_DNA"/>
</dbReference>
<dbReference type="eggNOG" id="arCOG03828">
    <property type="taxonomic scope" value="Archaea"/>
</dbReference>
<name>M0E3G8_9EURY</name>
<keyword evidence="4" id="KW-1185">Reference proteome</keyword>
<accession>M0E3G8</accession>
<protein>
    <recommendedName>
        <fullName evidence="2">DUF7344 domain-containing protein</fullName>
    </recommendedName>
</protein>
<feature type="transmembrane region" description="Helical" evidence="1">
    <location>
        <begin position="147"/>
        <end position="166"/>
    </location>
</feature>
<dbReference type="AlphaFoldDB" id="M0E3G8"/>
<evidence type="ECO:0000259" key="2">
    <source>
        <dbReference type="Pfam" id="PF24035"/>
    </source>
</evidence>
<dbReference type="Proteomes" id="UP000011514">
    <property type="component" value="Unassembled WGS sequence"/>
</dbReference>
<comment type="caution">
    <text evidence="3">The sequence shown here is derived from an EMBL/GenBank/DDBJ whole genome shotgun (WGS) entry which is preliminary data.</text>
</comment>
<keyword evidence="1" id="KW-0812">Transmembrane</keyword>
<dbReference type="PATRIC" id="fig|1227484.4.peg.1002"/>
<dbReference type="Gene3D" id="1.10.10.10">
    <property type="entry name" value="Winged helix-like DNA-binding domain superfamily/Winged helix DNA-binding domain"/>
    <property type="match status" value="1"/>
</dbReference>
<keyword evidence="1" id="KW-0472">Membrane</keyword>
<feature type="domain" description="DUF7344" evidence="2">
    <location>
        <begin position="17"/>
        <end position="94"/>
    </location>
</feature>